<name>A0A9K3LC23_9STRA</name>
<feature type="domain" description="Guanylate cyclase" evidence="5">
    <location>
        <begin position="641"/>
        <end position="775"/>
    </location>
</feature>
<feature type="region of interest" description="Disordered" evidence="3">
    <location>
        <begin position="838"/>
        <end position="864"/>
    </location>
</feature>
<keyword evidence="4" id="KW-1133">Transmembrane helix</keyword>
<dbReference type="GO" id="GO:0035556">
    <property type="term" value="P:intracellular signal transduction"/>
    <property type="evidence" value="ECO:0007669"/>
    <property type="project" value="InterPro"/>
</dbReference>
<dbReference type="GO" id="GO:0004114">
    <property type="term" value="F:3',5'-cyclic-nucleotide phosphodiesterase activity"/>
    <property type="evidence" value="ECO:0007669"/>
    <property type="project" value="InterPro"/>
</dbReference>
<reference evidence="7" key="2">
    <citation type="submission" date="2021-04" db="EMBL/GenBank/DDBJ databases">
        <authorList>
            <person name="Podell S."/>
        </authorList>
    </citation>
    <scope>NUCLEOTIDE SEQUENCE</scope>
    <source>
        <strain evidence="7">Hildebrandi</strain>
    </source>
</reference>
<protein>
    <submittedName>
        <fullName evidence="7">Adenylate and guanylate cyclase catalytic domain containing protein</fullName>
    </submittedName>
</protein>
<feature type="compositionally biased region" description="Polar residues" evidence="3">
    <location>
        <begin position="1"/>
        <end position="26"/>
    </location>
</feature>
<dbReference type="GO" id="GO:0004016">
    <property type="term" value="F:adenylate cyclase activity"/>
    <property type="evidence" value="ECO:0007669"/>
    <property type="project" value="TreeGrafter"/>
</dbReference>
<dbReference type="OrthoDB" id="10258068at2759"/>
<accession>A0A9K3LC23</accession>
<gene>
    <name evidence="7" type="ORF">IV203_015877</name>
</gene>
<dbReference type="GO" id="GO:0001653">
    <property type="term" value="F:peptide receptor activity"/>
    <property type="evidence" value="ECO:0007669"/>
    <property type="project" value="TreeGrafter"/>
</dbReference>
<dbReference type="SMART" id="SM00471">
    <property type="entry name" value="HDc"/>
    <property type="match status" value="1"/>
</dbReference>
<keyword evidence="4" id="KW-0472">Membrane</keyword>
<reference evidence="7" key="1">
    <citation type="journal article" date="2021" name="Sci. Rep.">
        <title>Diploid genomic architecture of Nitzschia inconspicua, an elite biomass production diatom.</title>
        <authorList>
            <person name="Oliver A."/>
            <person name="Podell S."/>
            <person name="Pinowska A."/>
            <person name="Traller J.C."/>
            <person name="Smith S.R."/>
            <person name="McClure R."/>
            <person name="Beliaev A."/>
            <person name="Bohutskyi P."/>
            <person name="Hill E.A."/>
            <person name="Rabines A."/>
            <person name="Zheng H."/>
            <person name="Allen L.Z."/>
            <person name="Kuo A."/>
            <person name="Grigoriev I.V."/>
            <person name="Allen A.E."/>
            <person name="Hazlebeck D."/>
            <person name="Allen E.E."/>
        </authorList>
    </citation>
    <scope>NUCLEOTIDE SEQUENCE</scope>
    <source>
        <strain evidence="7">Hildebrandi</strain>
    </source>
</reference>
<feature type="region of interest" description="Disordered" evidence="3">
    <location>
        <begin position="1274"/>
        <end position="1300"/>
    </location>
</feature>
<dbReference type="InterPro" id="IPR001054">
    <property type="entry name" value="A/G_cyclase"/>
</dbReference>
<dbReference type="InterPro" id="IPR050401">
    <property type="entry name" value="Cyclic_nucleotide_synthase"/>
</dbReference>
<organism evidence="7 8">
    <name type="scientific">Nitzschia inconspicua</name>
    <dbReference type="NCBI Taxonomy" id="303405"/>
    <lineage>
        <taxon>Eukaryota</taxon>
        <taxon>Sar</taxon>
        <taxon>Stramenopiles</taxon>
        <taxon>Ochrophyta</taxon>
        <taxon>Bacillariophyta</taxon>
        <taxon>Bacillariophyceae</taxon>
        <taxon>Bacillariophycidae</taxon>
        <taxon>Bacillariales</taxon>
        <taxon>Bacillariaceae</taxon>
        <taxon>Nitzschia</taxon>
    </lineage>
</organism>
<dbReference type="EMBL" id="JAGRRH010000014">
    <property type="protein sequence ID" value="KAG7359288.1"/>
    <property type="molecule type" value="Genomic_DNA"/>
</dbReference>
<evidence type="ECO:0000313" key="7">
    <source>
        <dbReference type="EMBL" id="KAG7359288.1"/>
    </source>
</evidence>
<dbReference type="GO" id="GO:0007168">
    <property type="term" value="P:receptor guanylyl cyclase signaling pathway"/>
    <property type="evidence" value="ECO:0007669"/>
    <property type="project" value="TreeGrafter"/>
</dbReference>
<dbReference type="GO" id="GO:0004383">
    <property type="term" value="F:guanylate cyclase activity"/>
    <property type="evidence" value="ECO:0007669"/>
    <property type="project" value="TreeGrafter"/>
</dbReference>
<feature type="compositionally biased region" description="Low complexity" evidence="3">
    <location>
        <begin position="1286"/>
        <end position="1299"/>
    </location>
</feature>
<keyword evidence="4" id="KW-0812">Transmembrane</keyword>
<sequence length="1343" mass="150548">MEKPTTTMEANSASPGRNRASPSVTSSRDHSNPSPLPCGDIEYGGLNDGDSENSEYDNFHKRLEQTRQSIISSAAGDFLDGTDDDCSVLDTDRLSKQQQLQQDITEKETKAVRKLKILVFGSLFLSMIAVVLTAYFLTSKAEQDNFELQFHDDAYKLLGNMGQNVERIFEASDAFVANIASFAAHTNQTWPFVTIPDFAVRAEKVRSMCGAVYVNTYHVVQDNQRAEWEAYTAQVGPGVASESIAVIAAFDGMDWPISTNYTEWNVIHSYEENPIEDPEGNGVTYPGPYLPMWQTQPTLSETDSPYNWDLMSLPPVPGQKRSAMEIMMQDKRPTITSPYLLADPADPDRYAVDMSEANWLHSYLPNVETVEEVMQPISDFAYPIYHNAHERIQFNMDDGDHQAQELGSNSDDPVVAALFSVTVYWKDMIKDILPEGSNGILVVFESDCVQEFTYEVNGPNVVYLGAGTFHDAKYDHMTQSSLVSDLRFYATQASTYTGLPLEETYCPLYVSVHASAKMEAAYTSNTPWIFALVTACVFLLTVVAFMVYNYVVEKRQKIIHKSAVTSNAIVSSLFPEAIKQQLMETQAMKRLSVESVPTSKLETFLNDGTKNDNTFEDERGSTYDVAARNANQIAELFPDTTIMFADIAGFTAWASTREPSHVFTLLETLYGSFDKSAKRMGIFKVETIGDSYVAVCGLPEPNKNHAVRMARFASSCLDDMSILTKRLEVSLGPGTADLALRVGLHSGPTIAGVLRGEKARFQLFGDTVNTASRMESSSKPNRIQASQKTAELIVEARRGHWLTARKDLVNAKGKGLLQTFWLNPKVLKSSGSVVSSVEDLETEHSVDSNNNEESEGKSTVGRPFSAPQEISEEKLQRLIDWNVELFEDLLKPIVQKRMERLGSTMDKDPSFVDTVIIPDGSSVRDQAVASVRMPEFEPASVMEDFELDSEVVAQLRMYITTVANLYRSSNPFHNFEHASHVIMSTIKLLQRVATTDVKKKDVSNEKEYYDFTFGISTDPLTKFAIVFSALIHDVDHAGVSNGQLVKEDDPIAVIYEGLSPMEQHSFTLAFELLMEDSYTKLREALYSSQEEFNRFRQLCINCVIATDVFDKDLKTFREDRWKRAFAEDSSCLSEEEAWHCKATITIEYIIQASDVAHTMQHWHVYQRWNQRLFQEMYAAYKAGRGDKDPSEGWYEGELWFFDNYVIPLAEKLRHCEVFGVDCDQLLDFANQNRVEWQKKGAEIVEKWKMEEERRGFNAQEDGQQGHMGALIVRPTKGGLSNTDDATTITTTTTTTTTTTSPTLSSVYESSFYQSILEAGTNTPLFGGKVVTSDIHAEINALGH</sequence>
<keyword evidence="1" id="KW-0547">Nucleotide-binding</keyword>
<dbReference type="PROSITE" id="PS50125">
    <property type="entry name" value="GUANYLATE_CYCLASE_2"/>
    <property type="match status" value="1"/>
</dbReference>
<evidence type="ECO:0000256" key="4">
    <source>
        <dbReference type="SAM" id="Phobius"/>
    </source>
</evidence>
<keyword evidence="8" id="KW-1185">Reference proteome</keyword>
<keyword evidence="2" id="KW-0456">Lyase</keyword>
<dbReference type="Pfam" id="PF00233">
    <property type="entry name" value="PDEase_I"/>
    <property type="match status" value="1"/>
</dbReference>
<feature type="transmembrane region" description="Helical" evidence="4">
    <location>
        <begin position="528"/>
        <end position="551"/>
    </location>
</feature>
<feature type="domain" description="PDEase" evidence="6">
    <location>
        <begin position="882"/>
        <end position="1107"/>
    </location>
</feature>
<feature type="transmembrane region" description="Helical" evidence="4">
    <location>
        <begin position="117"/>
        <end position="137"/>
    </location>
</feature>
<dbReference type="SMART" id="SM00044">
    <property type="entry name" value="CYCc"/>
    <property type="match status" value="1"/>
</dbReference>
<evidence type="ECO:0000313" key="8">
    <source>
        <dbReference type="Proteomes" id="UP000693970"/>
    </source>
</evidence>
<evidence type="ECO:0000256" key="1">
    <source>
        <dbReference type="ARBA" id="ARBA00022741"/>
    </source>
</evidence>
<dbReference type="PANTHER" id="PTHR11920">
    <property type="entry name" value="GUANYLYL CYCLASE"/>
    <property type="match status" value="1"/>
</dbReference>
<comment type="caution">
    <text evidence="7">The sequence shown here is derived from an EMBL/GenBank/DDBJ whole genome shotgun (WGS) entry which is preliminary data.</text>
</comment>
<dbReference type="CDD" id="cd07302">
    <property type="entry name" value="CHD"/>
    <property type="match status" value="1"/>
</dbReference>
<evidence type="ECO:0000259" key="5">
    <source>
        <dbReference type="PROSITE" id="PS50125"/>
    </source>
</evidence>
<evidence type="ECO:0000256" key="2">
    <source>
        <dbReference type="ARBA" id="ARBA00023239"/>
    </source>
</evidence>
<dbReference type="PANTHER" id="PTHR11920:SF335">
    <property type="entry name" value="GUANYLATE CYCLASE"/>
    <property type="match status" value="1"/>
</dbReference>
<dbReference type="Pfam" id="PF00211">
    <property type="entry name" value="Guanylate_cyc"/>
    <property type="match status" value="1"/>
</dbReference>
<dbReference type="InterPro" id="IPR002073">
    <property type="entry name" value="PDEase_catalytic_dom"/>
</dbReference>
<feature type="region of interest" description="Disordered" evidence="3">
    <location>
        <begin position="1"/>
        <end position="55"/>
    </location>
</feature>
<dbReference type="InterPro" id="IPR003607">
    <property type="entry name" value="HD/PDEase_dom"/>
</dbReference>
<dbReference type="GO" id="GO:0005886">
    <property type="term" value="C:plasma membrane"/>
    <property type="evidence" value="ECO:0007669"/>
    <property type="project" value="TreeGrafter"/>
</dbReference>
<evidence type="ECO:0000256" key="3">
    <source>
        <dbReference type="SAM" id="MobiDB-lite"/>
    </source>
</evidence>
<evidence type="ECO:0000259" key="6">
    <source>
        <dbReference type="PROSITE" id="PS51845"/>
    </source>
</evidence>
<dbReference type="GO" id="GO:0000166">
    <property type="term" value="F:nucleotide binding"/>
    <property type="evidence" value="ECO:0007669"/>
    <property type="project" value="UniProtKB-KW"/>
</dbReference>
<dbReference type="PROSITE" id="PS51845">
    <property type="entry name" value="PDEASE_I_2"/>
    <property type="match status" value="1"/>
</dbReference>
<proteinExistence type="predicted"/>
<dbReference type="Proteomes" id="UP000693970">
    <property type="component" value="Unassembled WGS sequence"/>
</dbReference>